<dbReference type="GO" id="GO:0016757">
    <property type="term" value="F:glycosyltransferase activity"/>
    <property type="evidence" value="ECO:0007669"/>
    <property type="project" value="UniProtKB-KW"/>
</dbReference>
<evidence type="ECO:0000256" key="4">
    <source>
        <dbReference type="ARBA" id="ARBA00022679"/>
    </source>
</evidence>
<dbReference type="Gene3D" id="3.90.550.10">
    <property type="entry name" value="Spore Coat Polysaccharide Biosynthesis Protein SpsA, Chain A"/>
    <property type="match status" value="1"/>
</dbReference>
<sequence length="307" mass="33064">MSSTPPSSTPLGSTPLGSTPEPLRVAAVFLTMGDRPAELHRAITSVTGQLGEPVEVVVVANGVPAPDVPDGVTVVTLPANAGIPGGRNAGLAAASADIVMFVDDDGWLPRPTTAERLRDLFAEDPRLGIVSFHIVDPESGVTQRRHVPRVRVGDPNESSEVTTFLGGAAAIRQAVFDDVGTFPAAFFYAHEETDLAWRALDAGWRIRYDADCVLCHPATSPARHSAYFRLNARNRVWLAKRNLPKPVAAAYLATWVALTLARTRTISGLSAWSSGLLEGLRTPCGRRKPIAWRTVWRMTRLGRPPLV</sequence>
<evidence type="ECO:0000256" key="3">
    <source>
        <dbReference type="ARBA" id="ARBA00022676"/>
    </source>
</evidence>
<dbReference type="Pfam" id="PF00535">
    <property type="entry name" value="Glycos_transf_2"/>
    <property type="match status" value="1"/>
</dbReference>
<dbReference type="EMBL" id="FOOI01000001">
    <property type="protein sequence ID" value="SFF68318.1"/>
    <property type="molecule type" value="Genomic_DNA"/>
</dbReference>
<dbReference type="PANTHER" id="PTHR43179:SF12">
    <property type="entry name" value="GALACTOFURANOSYLTRANSFERASE GLFT2"/>
    <property type="match status" value="1"/>
</dbReference>
<dbReference type="PANTHER" id="PTHR43179">
    <property type="entry name" value="RHAMNOSYLTRANSFERASE WBBL"/>
    <property type="match status" value="1"/>
</dbReference>
<dbReference type="STRING" id="504797.SAMN05421678_101408"/>
<evidence type="ECO:0000313" key="7">
    <source>
        <dbReference type="EMBL" id="SFF68318.1"/>
    </source>
</evidence>
<gene>
    <name evidence="7" type="ORF">SAMN05421678_101408</name>
</gene>
<dbReference type="Proteomes" id="UP000199052">
    <property type="component" value="Unassembled WGS sequence"/>
</dbReference>
<comment type="pathway">
    <text evidence="1">Cell wall biogenesis; cell wall polysaccharide biosynthesis.</text>
</comment>
<evidence type="ECO:0000313" key="8">
    <source>
        <dbReference type="Proteomes" id="UP000199052"/>
    </source>
</evidence>
<keyword evidence="4" id="KW-0808">Transferase</keyword>
<organism evidence="7 8">
    <name type="scientific">Actinopolymorpha cephalotaxi</name>
    <dbReference type="NCBI Taxonomy" id="504797"/>
    <lineage>
        <taxon>Bacteria</taxon>
        <taxon>Bacillati</taxon>
        <taxon>Actinomycetota</taxon>
        <taxon>Actinomycetes</taxon>
        <taxon>Propionibacteriales</taxon>
        <taxon>Actinopolymorphaceae</taxon>
        <taxon>Actinopolymorpha</taxon>
    </lineage>
</organism>
<name>A0A1I2KPN8_9ACTN</name>
<feature type="region of interest" description="Disordered" evidence="5">
    <location>
        <begin position="1"/>
        <end position="20"/>
    </location>
</feature>
<dbReference type="InterPro" id="IPR001173">
    <property type="entry name" value="Glyco_trans_2-like"/>
</dbReference>
<comment type="similarity">
    <text evidence="2">Belongs to the glycosyltransferase 2 family.</text>
</comment>
<evidence type="ECO:0000256" key="2">
    <source>
        <dbReference type="ARBA" id="ARBA00006739"/>
    </source>
</evidence>
<protein>
    <recommendedName>
        <fullName evidence="6">Glycosyltransferase 2-like domain-containing protein</fullName>
    </recommendedName>
</protein>
<proteinExistence type="inferred from homology"/>
<keyword evidence="3" id="KW-0328">Glycosyltransferase</keyword>
<dbReference type="SUPFAM" id="SSF53448">
    <property type="entry name" value="Nucleotide-diphospho-sugar transferases"/>
    <property type="match status" value="1"/>
</dbReference>
<reference evidence="7 8" key="1">
    <citation type="submission" date="2016-10" db="EMBL/GenBank/DDBJ databases">
        <authorList>
            <person name="de Groot N.N."/>
        </authorList>
    </citation>
    <scope>NUCLEOTIDE SEQUENCE [LARGE SCALE GENOMIC DNA]</scope>
    <source>
        <strain evidence="7 8">CPCC 202808</strain>
    </source>
</reference>
<accession>A0A1I2KPN8</accession>
<dbReference type="InterPro" id="IPR029044">
    <property type="entry name" value="Nucleotide-diphossugar_trans"/>
</dbReference>
<feature type="domain" description="Glycosyltransferase 2-like" evidence="6">
    <location>
        <begin position="35"/>
        <end position="179"/>
    </location>
</feature>
<evidence type="ECO:0000259" key="6">
    <source>
        <dbReference type="Pfam" id="PF00535"/>
    </source>
</evidence>
<evidence type="ECO:0000256" key="1">
    <source>
        <dbReference type="ARBA" id="ARBA00004776"/>
    </source>
</evidence>
<dbReference type="AlphaFoldDB" id="A0A1I2KPN8"/>
<evidence type="ECO:0000256" key="5">
    <source>
        <dbReference type="SAM" id="MobiDB-lite"/>
    </source>
</evidence>